<geneLocation type="plasmid" evidence="3 4">
    <name>unnamed1</name>
</geneLocation>
<accession>A0AAN0XZD7</accession>
<dbReference type="EMBL" id="CP016179">
    <property type="protein sequence ID" value="ANO35486.1"/>
    <property type="molecule type" value="Genomic_DNA"/>
</dbReference>
<evidence type="ECO:0000256" key="2">
    <source>
        <dbReference type="SAM" id="MobiDB-lite"/>
    </source>
</evidence>
<keyword evidence="1" id="KW-0175">Coiled coil</keyword>
<proteinExistence type="predicted"/>
<protein>
    <recommendedName>
        <fullName evidence="5">KfrA N-terminal DNA-binding domain-containing protein</fullName>
    </recommendedName>
</protein>
<name>A0AAN0XZD7_9VIBR</name>
<organism evidence="3 4">
    <name type="scientific">Vibrio breoganii</name>
    <dbReference type="NCBI Taxonomy" id="553239"/>
    <lineage>
        <taxon>Bacteria</taxon>
        <taxon>Pseudomonadati</taxon>
        <taxon>Pseudomonadota</taxon>
        <taxon>Gammaproteobacteria</taxon>
        <taxon>Vibrionales</taxon>
        <taxon>Vibrionaceae</taxon>
        <taxon>Vibrio</taxon>
    </lineage>
</organism>
<feature type="coiled-coil region" evidence="1">
    <location>
        <begin position="144"/>
        <end position="262"/>
    </location>
</feature>
<feature type="region of interest" description="Disordered" evidence="2">
    <location>
        <begin position="1"/>
        <end position="45"/>
    </location>
</feature>
<reference evidence="3 4" key="1">
    <citation type="submission" date="2016-06" db="EMBL/GenBank/DDBJ databases">
        <title>Adaptive Radiation by Waves of Gene Transfer Leads to Fine-Scale Resource Partitioning in Marine Microbes.</title>
        <authorList>
            <person name="Hehemann J.-H."/>
            <person name="Arevalo P."/>
            <person name="Datta M.S."/>
            <person name="Yu X."/>
            <person name="Corzett C."/>
            <person name="Henschel A."/>
            <person name="Preheim S.P."/>
            <person name="Timberlake S."/>
            <person name="Alm E.J."/>
            <person name="Polz M.F."/>
        </authorList>
    </citation>
    <scope>NUCLEOTIDE SEQUENCE [LARGE SCALE GENOMIC DNA]</scope>
    <source>
        <strain evidence="3 4">FF50</strain>
        <plasmid evidence="3 4">unnamed1</plasmid>
    </source>
</reference>
<feature type="compositionally biased region" description="Basic and acidic residues" evidence="2">
    <location>
        <begin position="1"/>
        <end position="13"/>
    </location>
</feature>
<dbReference type="SUPFAM" id="SSF57997">
    <property type="entry name" value="Tropomyosin"/>
    <property type="match status" value="1"/>
</dbReference>
<feature type="coiled-coil region" evidence="1">
    <location>
        <begin position="368"/>
        <end position="395"/>
    </location>
</feature>
<evidence type="ECO:0000256" key="1">
    <source>
        <dbReference type="SAM" id="Coils"/>
    </source>
</evidence>
<dbReference type="AlphaFoldDB" id="A0AAN0XZD7"/>
<dbReference type="RefSeq" id="WP_065211248.1">
    <property type="nucleotide sequence ID" value="NZ_CP016179.1"/>
</dbReference>
<evidence type="ECO:0000313" key="3">
    <source>
        <dbReference type="EMBL" id="ANO35486.1"/>
    </source>
</evidence>
<feature type="compositionally biased region" description="Polar residues" evidence="2">
    <location>
        <begin position="14"/>
        <end position="34"/>
    </location>
</feature>
<sequence>MNKLSLDDIKANRSTDTIPTDSVQRSLASSTDAQQKIEQEQKRDSVNKNQKVGEFLYIKKLTALVASGVSPDQLKPKHLEELGGHFNRRKQIIEEFVDKYLDEDGKIIQVGSEWNEAIGEIMTLITSLQTKVITASRTAAHSRVDSLKSRLVEANELIANYKSSDLAQNERIQDLESMLCTKEELVANLTEDLQIKSEDLESVENDLKGNKVELAGEKKVTEMLSKQIQSQAEDIDVLQAKVEKLQDEKEGALVELNEERNSGALVTQKLEALEKSSVEQGDKYRVDMQGKQSEIESLHQKVSDLNDSQLSLNEKLSQANMSITSLTEQLAGAKGSLESSEGKVEVLQASIADAHVKLGVSEAELGRLRGVEEEMQNLRASNARLALQLEQASAALDVKKSSSS</sequence>
<keyword evidence="3" id="KW-0614">Plasmid</keyword>
<feature type="compositionally biased region" description="Basic and acidic residues" evidence="2">
    <location>
        <begin position="35"/>
        <end position="45"/>
    </location>
</feature>
<evidence type="ECO:0000313" key="4">
    <source>
        <dbReference type="Proteomes" id="UP000092018"/>
    </source>
</evidence>
<dbReference type="Proteomes" id="UP000092018">
    <property type="component" value="Plasmid unnamed1"/>
</dbReference>
<gene>
    <name evidence="3" type="ORF">A6E01_19940</name>
</gene>
<dbReference type="KEGG" id="vbr:A6E01_19940"/>
<evidence type="ECO:0008006" key="5">
    <source>
        <dbReference type="Google" id="ProtNLM"/>
    </source>
</evidence>